<proteinExistence type="predicted"/>
<protein>
    <submittedName>
        <fullName evidence="3">Carbohydrate-binding domain-containing protein</fullName>
    </submittedName>
</protein>
<dbReference type="InterPro" id="IPR025584">
    <property type="entry name" value="Cthe_2159"/>
</dbReference>
<gene>
    <name evidence="3" type="ORF">QQX04_13190</name>
</gene>
<dbReference type="InterPro" id="IPR006311">
    <property type="entry name" value="TAT_signal"/>
</dbReference>
<feature type="region of interest" description="Disordered" evidence="1">
    <location>
        <begin position="350"/>
        <end position="403"/>
    </location>
</feature>
<accession>A0ABT8G479</accession>
<evidence type="ECO:0000256" key="2">
    <source>
        <dbReference type="SAM" id="SignalP"/>
    </source>
</evidence>
<feature type="compositionally biased region" description="Low complexity" evidence="1">
    <location>
        <begin position="394"/>
        <end position="403"/>
    </location>
</feature>
<dbReference type="PROSITE" id="PS51318">
    <property type="entry name" value="TAT"/>
    <property type="match status" value="1"/>
</dbReference>
<evidence type="ECO:0000313" key="4">
    <source>
        <dbReference type="Proteomes" id="UP001172738"/>
    </source>
</evidence>
<feature type="compositionally biased region" description="Gly residues" evidence="1">
    <location>
        <begin position="355"/>
        <end position="388"/>
    </location>
</feature>
<dbReference type="PROSITE" id="PS51257">
    <property type="entry name" value="PROKAR_LIPOPROTEIN"/>
    <property type="match status" value="1"/>
</dbReference>
<keyword evidence="2" id="KW-0732">Signal</keyword>
<feature type="signal peptide" evidence="2">
    <location>
        <begin position="1"/>
        <end position="29"/>
    </location>
</feature>
<sequence>MKLSRRPALAFATLATTGALLLSACTSDAADAESTDSASDVTTSESSTETVASATANGEASYEQLDLPEVDLSPDYANATTVTLADGASGSDGDGVAISGDMVTITEAGTYVLTGTLTQGQIVVNVADGDVTLVLDDATIANVDAPAIQVDDADNVVLYTEAGTTSTVTDSGTYDDTDEETGNAAIFSTADLFLAGEGTLIVDGGRNDGITSKDSLVIVSGTYDVTAADDGIRGKDSFVVLDGDVTVDAAGDALKSDNEADADEPEAYVGVIWIEDGTFDITSGVDGLDAANQITINGGSLAIDAGDDGLTSGVFVRIGDTEIDITNSYEGIEGALIYLDAGDVTVVSSDDGINGTDGSGSGGEMGGMGGDMGGGMSGGPGGGAGGPGSRDSSDTSTAEDASTAAATASFSTAALISSASTTTAAMGGDSAQEGVEVYISGGTYVLDADGDGLDSNGNVVMTGGTVIVNGPEGNGNGALDFNGTFEITGGSLAASGSAGMAQSPSGGDQGYLSMSFGSTVPVGTVLSIVDPEGELVASFTTTKSSASLVISTEAIVPGETYTVYADATVTGGETVDGLTVGGTLSGGDELGTLSAS</sequence>
<organism evidence="3 4">
    <name type="scientific">Demequina zhanjiangensis</name>
    <dbReference type="NCBI Taxonomy" id="3051659"/>
    <lineage>
        <taxon>Bacteria</taxon>
        <taxon>Bacillati</taxon>
        <taxon>Actinomycetota</taxon>
        <taxon>Actinomycetes</taxon>
        <taxon>Micrococcales</taxon>
        <taxon>Demequinaceae</taxon>
        <taxon>Demequina</taxon>
    </lineage>
</organism>
<comment type="caution">
    <text evidence="3">The sequence shown here is derived from an EMBL/GenBank/DDBJ whole genome shotgun (WGS) entry which is preliminary data.</text>
</comment>
<dbReference type="Pfam" id="PF14262">
    <property type="entry name" value="Cthe_2159"/>
    <property type="match status" value="1"/>
</dbReference>
<keyword evidence="4" id="KW-1185">Reference proteome</keyword>
<dbReference type="RefSeq" id="WP_301129952.1">
    <property type="nucleotide sequence ID" value="NZ_JAUHPV010000009.1"/>
</dbReference>
<evidence type="ECO:0000313" key="3">
    <source>
        <dbReference type="EMBL" id="MDN4473950.1"/>
    </source>
</evidence>
<feature type="chain" id="PRO_5045801954" evidence="2">
    <location>
        <begin position="30"/>
        <end position="596"/>
    </location>
</feature>
<dbReference type="EMBL" id="JAUHPV010000009">
    <property type="protein sequence ID" value="MDN4473950.1"/>
    <property type="molecule type" value="Genomic_DNA"/>
</dbReference>
<evidence type="ECO:0000256" key="1">
    <source>
        <dbReference type="SAM" id="MobiDB-lite"/>
    </source>
</evidence>
<reference evidence="3" key="1">
    <citation type="submission" date="2023-06" db="EMBL/GenBank/DDBJ databases">
        <title>SYSU T00b26.</title>
        <authorList>
            <person name="Gao L."/>
            <person name="Fang B.-Z."/>
            <person name="Li W.-J."/>
        </authorList>
    </citation>
    <scope>NUCLEOTIDE SEQUENCE</scope>
    <source>
        <strain evidence="3">SYSU T00b26</strain>
    </source>
</reference>
<name>A0ABT8G479_9MICO</name>
<dbReference type="Proteomes" id="UP001172738">
    <property type="component" value="Unassembled WGS sequence"/>
</dbReference>